<evidence type="ECO:0000256" key="6">
    <source>
        <dbReference type="SAM" id="Phobius"/>
    </source>
</evidence>
<dbReference type="PROSITE" id="PS51786">
    <property type="entry name" value="LON_PROTEOLYTIC"/>
    <property type="match status" value="1"/>
</dbReference>
<keyword evidence="6" id="KW-0812">Transmembrane</keyword>
<dbReference type="InterPro" id="IPR008269">
    <property type="entry name" value="Lon_proteolytic"/>
</dbReference>
<dbReference type="SUPFAM" id="SSF52540">
    <property type="entry name" value="P-loop containing nucleoside triphosphate hydrolases"/>
    <property type="match status" value="1"/>
</dbReference>
<evidence type="ECO:0000256" key="3">
    <source>
        <dbReference type="ARBA" id="ARBA00022825"/>
    </source>
</evidence>
<dbReference type="InterPro" id="IPR027065">
    <property type="entry name" value="Lon_Prtase"/>
</dbReference>
<dbReference type="Gene3D" id="3.30.230.10">
    <property type="match status" value="1"/>
</dbReference>
<reference evidence="9" key="1">
    <citation type="submission" date="2020-10" db="EMBL/GenBank/DDBJ databases">
        <authorList>
            <person name="Gilroy R."/>
        </authorList>
    </citation>
    <scope>NUCLEOTIDE SEQUENCE</scope>
    <source>
        <strain evidence="9">13766</strain>
    </source>
</reference>
<evidence type="ECO:0000256" key="5">
    <source>
        <dbReference type="PROSITE-ProRule" id="PRU01122"/>
    </source>
</evidence>
<dbReference type="GO" id="GO:0004252">
    <property type="term" value="F:serine-type endopeptidase activity"/>
    <property type="evidence" value="ECO:0007669"/>
    <property type="project" value="UniProtKB-UniRule"/>
</dbReference>
<dbReference type="AlphaFoldDB" id="A0A9D1FZ31"/>
<accession>A0A9D1FZ31</accession>
<feature type="domain" description="Lon proteolytic" evidence="8">
    <location>
        <begin position="352"/>
        <end position="535"/>
    </location>
</feature>
<reference evidence="9" key="2">
    <citation type="journal article" date="2021" name="PeerJ">
        <title>Extensive microbial diversity within the chicken gut microbiome revealed by metagenomics and culture.</title>
        <authorList>
            <person name="Gilroy R."/>
            <person name="Ravi A."/>
            <person name="Getino M."/>
            <person name="Pursley I."/>
            <person name="Horton D.L."/>
            <person name="Alikhan N.F."/>
            <person name="Baker D."/>
            <person name="Gharbi K."/>
            <person name="Hall N."/>
            <person name="Watson M."/>
            <person name="Adriaenssens E.M."/>
            <person name="Foster-Nyarko E."/>
            <person name="Jarju S."/>
            <person name="Secka A."/>
            <person name="Antonio M."/>
            <person name="Oren A."/>
            <person name="Chaudhuri R.R."/>
            <person name="La Ragione R."/>
            <person name="Hildebrand F."/>
            <person name="Pallen M.J."/>
        </authorList>
    </citation>
    <scope>NUCLEOTIDE SEQUENCE</scope>
    <source>
        <strain evidence="9">13766</strain>
    </source>
</reference>
<protein>
    <recommendedName>
        <fullName evidence="5">endopeptidase La</fullName>
        <ecNumber evidence="5">3.4.21.53</ecNumber>
    </recommendedName>
</protein>
<evidence type="ECO:0000256" key="4">
    <source>
        <dbReference type="ARBA" id="ARBA00026070"/>
    </source>
</evidence>
<dbReference type="InterPro" id="IPR002078">
    <property type="entry name" value="Sigma_54_int"/>
</dbReference>
<keyword evidence="6" id="KW-1133">Transmembrane helix</keyword>
<keyword evidence="2 5" id="KW-0378">Hydrolase</keyword>
<dbReference type="InterPro" id="IPR000523">
    <property type="entry name" value="Mg_chelatse_chII-like_cat_dom"/>
</dbReference>
<dbReference type="Proteomes" id="UP000824140">
    <property type="component" value="Unassembled WGS sequence"/>
</dbReference>
<feature type="domain" description="Sigma-54 factor interaction" evidence="7">
    <location>
        <begin position="81"/>
        <end position="268"/>
    </location>
</feature>
<dbReference type="Pfam" id="PF01078">
    <property type="entry name" value="Mg_chelatase"/>
    <property type="match status" value="1"/>
</dbReference>
<dbReference type="PRINTS" id="PR00830">
    <property type="entry name" value="ENDOLAPTASE"/>
</dbReference>
<dbReference type="GO" id="GO:0006355">
    <property type="term" value="P:regulation of DNA-templated transcription"/>
    <property type="evidence" value="ECO:0007669"/>
    <property type="project" value="InterPro"/>
</dbReference>
<dbReference type="InterPro" id="IPR027417">
    <property type="entry name" value="P-loop_NTPase"/>
</dbReference>
<keyword evidence="6" id="KW-0472">Membrane</keyword>
<organism evidence="9 10">
    <name type="scientific">Candidatus Alectryocaccomicrobium excrementavium</name>
    <dbReference type="NCBI Taxonomy" id="2840668"/>
    <lineage>
        <taxon>Bacteria</taxon>
        <taxon>Bacillati</taxon>
        <taxon>Bacillota</taxon>
        <taxon>Clostridia</taxon>
        <taxon>Candidatus Alectryocaccomicrobium</taxon>
    </lineage>
</organism>
<dbReference type="PROSITE" id="PS50045">
    <property type="entry name" value="SIGMA54_INTERACT_4"/>
    <property type="match status" value="1"/>
</dbReference>
<dbReference type="CDD" id="cd00009">
    <property type="entry name" value="AAA"/>
    <property type="match status" value="1"/>
</dbReference>
<dbReference type="GO" id="GO:0005524">
    <property type="term" value="F:ATP binding"/>
    <property type="evidence" value="ECO:0007669"/>
    <property type="project" value="InterPro"/>
</dbReference>
<keyword evidence="1 5" id="KW-0645">Protease</keyword>
<dbReference type="EMBL" id="DVJN01000066">
    <property type="protein sequence ID" value="HIS92047.1"/>
    <property type="molecule type" value="Genomic_DNA"/>
</dbReference>
<feature type="transmembrane region" description="Helical" evidence="6">
    <location>
        <begin position="7"/>
        <end position="24"/>
    </location>
</feature>
<comment type="caution">
    <text evidence="9">The sequence shown here is derived from an EMBL/GenBank/DDBJ whole genome shotgun (WGS) entry which is preliminary data.</text>
</comment>
<feature type="active site" evidence="5">
    <location>
        <position position="447"/>
    </location>
</feature>
<sequence>MYMLMNVILIVQLTVTIVVGVYFYRQMRAQSAPERAAQSGGKAQADWRRLNALRRIHLSEPLSEQVRPARMEDIVGQGEGVEALRAVLSGPNPQHVLIYGPPGVGKTCAARLALEAAKRSEGTPFLPTAPFIEMDATCVRFDERAIADPLIGSVHDPIYQGAGQLGANGVPQPKEGAVTRAHGGVLFLDEIGELHPTQMNKLLKVLEDRVVRFESAYYDPNDTATPRWIHDVFHNGMPADFRLIGATTRAPEDLPPALRSRCMEIFFRALEPGELARIAQGAAQRVGLELSDGDAACVGRYAGNGREAVNMVQMAAAIARQNGRRAIGAAEIRWVIDCGRYSPRHEPARATAPGIGAVNALAVSGAGEGLLLPLEAVKTPGCGRVTITGIVEEEELAGGHGKKMRRASMARSAAENALTLLKSLGYPARDFDLHLNFPGGVPVDGPSAGVAMAIAMASALQDVPVACDFAVTGEVSVRGQVLPVGGVRAKARAAAKAGLKRLILPAANASERIDADIRLCPVNSIQEAFSLALEADAASGAGRLRAPAREIPAAIAPHPLAANGSQKAADAP</sequence>
<dbReference type="SMART" id="SM00382">
    <property type="entry name" value="AAA"/>
    <property type="match status" value="1"/>
</dbReference>
<comment type="subunit">
    <text evidence="4">Homohexamer. Organized in a ring with a central cavity.</text>
</comment>
<evidence type="ECO:0000259" key="7">
    <source>
        <dbReference type="PROSITE" id="PS50045"/>
    </source>
</evidence>
<feature type="active site" evidence="5">
    <location>
        <position position="490"/>
    </location>
</feature>
<dbReference type="GO" id="GO:0030163">
    <property type="term" value="P:protein catabolic process"/>
    <property type="evidence" value="ECO:0007669"/>
    <property type="project" value="InterPro"/>
</dbReference>
<comment type="catalytic activity">
    <reaction evidence="5">
        <text>Hydrolysis of proteins in presence of ATP.</text>
        <dbReference type="EC" id="3.4.21.53"/>
    </reaction>
</comment>
<gene>
    <name evidence="9" type="ORF">IAA84_03420</name>
</gene>
<name>A0A9D1FZ31_9FIRM</name>
<evidence type="ECO:0000313" key="9">
    <source>
        <dbReference type="EMBL" id="HIS92047.1"/>
    </source>
</evidence>
<dbReference type="SUPFAM" id="SSF54211">
    <property type="entry name" value="Ribosomal protein S5 domain 2-like"/>
    <property type="match status" value="1"/>
</dbReference>
<proteinExistence type="inferred from homology"/>
<dbReference type="EC" id="3.4.21.53" evidence="5"/>
<dbReference type="PANTHER" id="PTHR10046">
    <property type="entry name" value="ATP DEPENDENT LON PROTEASE FAMILY MEMBER"/>
    <property type="match status" value="1"/>
</dbReference>
<dbReference type="InterPro" id="IPR014721">
    <property type="entry name" value="Ribsml_uS5_D2-typ_fold_subgr"/>
</dbReference>
<dbReference type="InterPro" id="IPR003593">
    <property type="entry name" value="AAA+_ATPase"/>
</dbReference>
<keyword evidence="3 5" id="KW-0720">Serine protease</keyword>
<comment type="similarity">
    <text evidence="5">Belongs to the peptidase S16 family.</text>
</comment>
<evidence type="ECO:0000256" key="1">
    <source>
        <dbReference type="ARBA" id="ARBA00022670"/>
    </source>
</evidence>
<evidence type="ECO:0000256" key="2">
    <source>
        <dbReference type="ARBA" id="ARBA00022801"/>
    </source>
</evidence>
<dbReference type="InterPro" id="IPR008268">
    <property type="entry name" value="Peptidase_S16_AS"/>
</dbReference>
<dbReference type="Pfam" id="PF05362">
    <property type="entry name" value="Lon_C"/>
    <property type="match status" value="1"/>
</dbReference>
<dbReference type="GO" id="GO:0006508">
    <property type="term" value="P:proteolysis"/>
    <property type="evidence" value="ECO:0007669"/>
    <property type="project" value="UniProtKB-KW"/>
</dbReference>
<dbReference type="PROSITE" id="PS01046">
    <property type="entry name" value="LON_SER"/>
    <property type="match status" value="1"/>
</dbReference>
<dbReference type="InterPro" id="IPR020568">
    <property type="entry name" value="Ribosomal_Su5_D2-typ_SF"/>
</dbReference>
<dbReference type="GO" id="GO:0004176">
    <property type="term" value="F:ATP-dependent peptidase activity"/>
    <property type="evidence" value="ECO:0007669"/>
    <property type="project" value="UniProtKB-UniRule"/>
</dbReference>
<evidence type="ECO:0000313" key="10">
    <source>
        <dbReference type="Proteomes" id="UP000824140"/>
    </source>
</evidence>
<dbReference type="Gene3D" id="3.40.50.300">
    <property type="entry name" value="P-loop containing nucleotide triphosphate hydrolases"/>
    <property type="match status" value="2"/>
</dbReference>
<evidence type="ECO:0000259" key="8">
    <source>
        <dbReference type="PROSITE" id="PS51786"/>
    </source>
</evidence>